<accession>A0ABX3EUP4</accession>
<dbReference type="EMBL" id="LVWI01000032">
    <property type="protein sequence ID" value="OKP88166.1"/>
    <property type="molecule type" value="Genomic_DNA"/>
</dbReference>
<gene>
    <name evidence="1" type="ORF">A3844_08715</name>
</gene>
<sequence>MGQRANLVIVKNRTYELYYSHWCANTLPRDLFWGPEYATPFIEMQTKVDESGWLNDIWAEGGAVLDVDMKKLLIYGGEDIRFDIPLRNLYLQLLGKTWAGWEVEWASGGIADIASYVGYPKEKVLTDHEDDLKDISLAPPEYRDWVETIASVSFSANEMLMFPLGGGIDEYLFHGPEMVQKINRAYGYPKLELSEWKKDFPLGGFHLDIPQKRLEFWHADVISGLSRQLQCIWPGWDVIENYSDYESQLRSTHGLLQFQSVHEQQLLDELTVHLLNESTSPLKGLLYMAEKMAEEGKEVEINPYALTFHNQPLTQELKAEILASALKGLSS</sequence>
<proteinExistence type="predicted"/>
<name>A0ABX3EUP4_9BACL</name>
<keyword evidence="2" id="KW-1185">Reference proteome</keyword>
<evidence type="ECO:0000313" key="2">
    <source>
        <dbReference type="Proteomes" id="UP000186058"/>
    </source>
</evidence>
<reference evidence="1 2" key="1">
    <citation type="submission" date="2016-03" db="EMBL/GenBank/DDBJ databases">
        <authorList>
            <person name="Sant'Anna F.H."/>
            <person name="Ambrosini A."/>
            <person name="Souza R."/>
            <person name="Bach E."/>
            <person name="Fernandes G."/>
            <person name="Balsanelli E."/>
            <person name="Baura V.A."/>
            <person name="Souza E.M."/>
            <person name="Passaglia L."/>
        </authorList>
    </citation>
    <scope>NUCLEOTIDE SEQUENCE [LARGE SCALE GENOMIC DNA]</scope>
    <source>
        <strain evidence="1 2">P26E</strain>
    </source>
</reference>
<dbReference type="RefSeq" id="WP_074107202.1">
    <property type="nucleotide sequence ID" value="NZ_LVWI01000032.1"/>
</dbReference>
<comment type="caution">
    <text evidence="1">The sequence shown here is derived from an EMBL/GenBank/DDBJ whole genome shotgun (WGS) entry which is preliminary data.</text>
</comment>
<protein>
    <submittedName>
        <fullName evidence="1">Uncharacterized protein</fullName>
    </submittedName>
</protein>
<evidence type="ECO:0000313" key="1">
    <source>
        <dbReference type="EMBL" id="OKP88166.1"/>
    </source>
</evidence>
<dbReference type="Proteomes" id="UP000186058">
    <property type="component" value="Unassembled WGS sequence"/>
</dbReference>
<organism evidence="1 2">
    <name type="scientific">Paenibacillus helianthi</name>
    <dbReference type="NCBI Taxonomy" id="1349432"/>
    <lineage>
        <taxon>Bacteria</taxon>
        <taxon>Bacillati</taxon>
        <taxon>Bacillota</taxon>
        <taxon>Bacilli</taxon>
        <taxon>Bacillales</taxon>
        <taxon>Paenibacillaceae</taxon>
        <taxon>Paenibacillus</taxon>
    </lineage>
</organism>